<keyword evidence="10" id="KW-0460">Magnesium</keyword>
<protein>
    <submittedName>
        <fullName evidence="17">Heavy metal translocating P-type ATPase</fullName>
    </submittedName>
</protein>
<dbReference type="InterPro" id="IPR017969">
    <property type="entry name" value="Heavy-metal-associated_CS"/>
</dbReference>
<dbReference type="Proteomes" id="UP001254257">
    <property type="component" value="Unassembled WGS sequence"/>
</dbReference>
<evidence type="ECO:0000256" key="1">
    <source>
        <dbReference type="ARBA" id="ARBA00004651"/>
    </source>
</evidence>
<comment type="caution">
    <text evidence="17">The sequence shown here is derived from an EMBL/GenBank/DDBJ whole genome shotgun (WGS) entry which is preliminary data.</text>
</comment>
<dbReference type="SFLD" id="SFLDS00003">
    <property type="entry name" value="Haloacid_Dehalogenase"/>
    <property type="match status" value="1"/>
</dbReference>
<dbReference type="InterPro" id="IPR023298">
    <property type="entry name" value="ATPase_P-typ_TM_dom_sf"/>
</dbReference>
<keyword evidence="6 15" id="KW-0812">Transmembrane</keyword>
<dbReference type="SFLD" id="SFLDG00002">
    <property type="entry name" value="C1.7:_P-type_atpase_like"/>
    <property type="match status" value="1"/>
</dbReference>
<dbReference type="SUPFAM" id="SSF81665">
    <property type="entry name" value="Calcium ATPase, transmembrane domain M"/>
    <property type="match status" value="1"/>
</dbReference>
<dbReference type="InterPro" id="IPR023214">
    <property type="entry name" value="HAD_sf"/>
</dbReference>
<dbReference type="SUPFAM" id="SSF81653">
    <property type="entry name" value="Calcium ATPase, transduction domain A"/>
    <property type="match status" value="1"/>
</dbReference>
<keyword evidence="13" id="KW-0406">Ion transport</keyword>
<name>A0ABU3S0V9_9HYPH</name>
<keyword evidence="9 15" id="KW-0067">ATP-binding</keyword>
<reference evidence="17 18" key="1">
    <citation type="submission" date="2023-09" db="EMBL/GenBank/DDBJ databases">
        <title>Whole genome shotgun sequencing (WGS) of Bosea sp. ZW T0_25, isolated from stored onions (Allium cepa).</title>
        <authorList>
            <person name="Stoll D.A."/>
            <person name="Huch M."/>
        </authorList>
    </citation>
    <scope>NUCLEOTIDE SEQUENCE [LARGE SCALE GENOMIC DNA]</scope>
    <source>
        <strain evidence="17 18">ZW T0_25</strain>
    </source>
</reference>
<evidence type="ECO:0000256" key="6">
    <source>
        <dbReference type="ARBA" id="ARBA00022692"/>
    </source>
</evidence>
<sequence>MSCCAPGADYATADHRLTADEILLASRPVGGGARQTDLSVPGIHCGGCIATIEKALSALPGVERARVNLSTKRVSIRWRDGTPPPFAETLAGVGYEAHLADFAETGTDAALSELIRALAVAGFASMNIMLLSVSVWSGAEPATRDLFHWISALIALPALAYSGRVFFRSAWGALRKGRTNMDVPISIGVSLAFALSLYETVHGGPHAYFDAAISLLFFLLIGRTLDHVMRERARVAVKGLARLAARGALVIGADGTGTYLPVAEIEPGMTILLAAGERVPVDARVLEGASELDCSLVSGEGLPQPAVAGQALQAGTLNLTRPLQITATSAARDSFLAEMVRMMEAAEEGRSLYRRIADRAARLYAPVIHLTAFLTFLGWMLATGDAHRAITIAIAVLIVTCPCALGLAVPMVQIMAARRLFEKGIMVRDGAAMERLAEIDSVVFDKTGTLTQGNPRLLDPAAKEPAALSLAAALAAHSRHPYSRALVVASGGLGRPAAGIVFSEISELPGAGLEAKAGGSLYRLGRPEWALGSDVVPEAGANEARVMLSRDGKALASFDFDDRLRPDAREAIAGLSAAGLKVEILSGDREEPVRRLAAALGLPHGARVSPGGKLAHIEAAAAEGRKVLMVGDGLNDAPALARAHASMAPATAADIGRNAADFVFLRESLLAVPQALAVAHEASKLVRQNLFLAVAYNAIAIPIAVLGYVTPLIAAVTMSLSSLLVIGNALRLGRHAAGGLTSVPPVEKVAGAPALALR</sequence>
<dbReference type="NCBIfam" id="TIGR01512">
    <property type="entry name" value="ATPase-IB2_Cd"/>
    <property type="match status" value="1"/>
</dbReference>
<proteinExistence type="inferred from homology"/>
<evidence type="ECO:0000256" key="8">
    <source>
        <dbReference type="ARBA" id="ARBA00022741"/>
    </source>
</evidence>
<evidence type="ECO:0000256" key="4">
    <source>
        <dbReference type="ARBA" id="ARBA00022475"/>
    </source>
</evidence>
<keyword evidence="3" id="KW-0813">Transport</keyword>
<evidence type="ECO:0000256" key="14">
    <source>
        <dbReference type="ARBA" id="ARBA00023136"/>
    </source>
</evidence>
<evidence type="ECO:0000313" key="18">
    <source>
        <dbReference type="Proteomes" id="UP001254257"/>
    </source>
</evidence>
<feature type="transmembrane region" description="Helical" evidence="15">
    <location>
        <begin position="114"/>
        <end position="134"/>
    </location>
</feature>
<dbReference type="PRINTS" id="PR00119">
    <property type="entry name" value="CATATPASE"/>
</dbReference>
<dbReference type="InterPro" id="IPR044492">
    <property type="entry name" value="P_typ_ATPase_HD_dom"/>
</dbReference>
<keyword evidence="11" id="KW-1278">Translocase</keyword>
<feature type="domain" description="HMA" evidence="16">
    <location>
        <begin position="34"/>
        <end position="98"/>
    </location>
</feature>
<dbReference type="RefSeq" id="WP_316016359.1">
    <property type="nucleotide sequence ID" value="NZ_JAWDID010000001.1"/>
</dbReference>
<dbReference type="InterPro" id="IPR006121">
    <property type="entry name" value="HMA_dom"/>
</dbReference>
<evidence type="ECO:0000256" key="15">
    <source>
        <dbReference type="RuleBase" id="RU362081"/>
    </source>
</evidence>
<evidence type="ECO:0000256" key="2">
    <source>
        <dbReference type="ARBA" id="ARBA00006024"/>
    </source>
</evidence>
<dbReference type="PANTHER" id="PTHR43520:SF5">
    <property type="entry name" value="CATION-TRANSPORTING P-TYPE ATPASE-RELATED"/>
    <property type="match status" value="1"/>
</dbReference>
<dbReference type="Gene3D" id="3.30.70.100">
    <property type="match status" value="1"/>
</dbReference>
<dbReference type="InterPro" id="IPR059000">
    <property type="entry name" value="ATPase_P-type_domA"/>
</dbReference>
<feature type="transmembrane region" description="Helical" evidence="15">
    <location>
        <begin position="363"/>
        <end position="382"/>
    </location>
</feature>
<dbReference type="SFLD" id="SFLDF00027">
    <property type="entry name" value="p-type_atpase"/>
    <property type="match status" value="1"/>
</dbReference>
<dbReference type="NCBIfam" id="TIGR01525">
    <property type="entry name" value="ATPase-IB_hvy"/>
    <property type="match status" value="1"/>
</dbReference>
<dbReference type="Gene3D" id="3.40.1110.10">
    <property type="entry name" value="Calcium-transporting ATPase, cytoplasmic domain N"/>
    <property type="match status" value="1"/>
</dbReference>
<keyword evidence="12 15" id="KW-1133">Transmembrane helix</keyword>
<dbReference type="InterPro" id="IPR023299">
    <property type="entry name" value="ATPase_P-typ_cyto_dom_N"/>
</dbReference>
<organism evidence="17 18">
    <name type="scientific">Bosea rubneri</name>
    <dbReference type="NCBI Taxonomy" id="3075434"/>
    <lineage>
        <taxon>Bacteria</taxon>
        <taxon>Pseudomonadati</taxon>
        <taxon>Pseudomonadota</taxon>
        <taxon>Alphaproteobacteria</taxon>
        <taxon>Hyphomicrobiales</taxon>
        <taxon>Boseaceae</taxon>
        <taxon>Bosea</taxon>
    </lineage>
</organism>
<evidence type="ECO:0000256" key="13">
    <source>
        <dbReference type="ARBA" id="ARBA00023065"/>
    </source>
</evidence>
<evidence type="ECO:0000313" key="17">
    <source>
        <dbReference type="EMBL" id="MDU0338413.1"/>
    </source>
</evidence>
<dbReference type="PROSITE" id="PS50846">
    <property type="entry name" value="HMA_2"/>
    <property type="match status" value="1"/>
</dbReference>
<feature type="transmembrane region" description="Helical" evidence="15">
    <location>
        <begin position="179"/>
        <end position="201"/>
    </location>
</feature>
<gene>
    <name evidence="17" type="ORF">RKE40_00890</name>
</gene>
<dbReference type="InterPro" id="IPR008250">
    <property type="entry name" value="ATPase_P-typ_transduc_dom_A_sf"/>
</dbReference>
<evidence type="ECO:0000259" key="16">
    <source>
        <dbReference type="PROSITE" id="PS50846"/>
    </source>
</evidence>
<dbReference type="Pfam" id="PF00403">
    <property type="entry name" value="HMA"/>
    <property type="match status" value="1"/>
</dbReference>
<feature type="transmembrane region" description="Helical" evidence="15">
    <location>
        <begin position="146"/>
        <end position="167"/>
    </location>
</feature>
<dbReference type="Pfam" id="PF00122">
    <property type="entry name" value="E1-E2_ATPase"/>
    <property type="match status" value="1"/>
</dbReference>
<dbReference type="InterPro" id="IPR018303">
    <property type="entry name" value="ATPase_P-typ_P_site"/>
</dbReference>
<accession>A0ABU3S0V9</accession>
<evidence type="ECO:0000256" key="3">
    <source>
        <dbReference type="ARBA" id="ARBA00022448"/>
    </source>
</evidence>
<keyword evidence="18" id="KW-1185">Reference proteome</keyword>
<dbReference type="PANTHER" id="PTHR43520">
    <property type="entry name" value="ATP7, ISOFORM B"/>
    <property type="match status" value="1"/>
</dbReference>
<comment type="subcellular location">
    <subcellularLocation>
        <location evidence="1">Cell membrane</location>
        <topology evidence="1">Multi-pass membrane protein</topology>
    </subcellularLocation>
</comment>
<dbReference type="SUPFAM" id="SSF55008">
    <property type="entry name" value="HMA, heavy metal-associated domain"/>
    <property type="match status" value="1"/>
</dbReference>
<feature type="transmembrane region" description="Helical" evidence="15">
    <location>
        <begin position="207"/>
        <end position="225"/>
    </location>
</feature>
<dbReference type="Gene3D" id="2.70.150.10">
    <property type="entry name" value="Calcium-transporting ATPase, cytoplasmic transduction domain A"/>
    <property type="match status" value="1"/>
</dbReference>
<dbReference type="InterPro" id="IPR001757">
    <property type="entry name" value="P_typ_ATPase"/>
</dbReference>
<dbReference type="NCBIfam" id="TIGR01494">
    <property type="entry name" value="ATPase_P-type"/>
    <property type="match status" value="2"/>
</dbReference>
<dbReference type="CDD" id="cd00371">
    <property type="entry name" value="HMA"/>
    <property type="match status" value="1"/>
</dbReference>
<feature type="transmembrane region" description="Helical" evidence="15">
    <location>
        <begin position="388"/>
        <end position="409"/>
    </location>
</feature>
<comment type="similarity">
    <text evidence="2 15">Belongs to the cation transport ATPase (P-type) (TC 3.A.3) family. Type IB subfamily.</text>
</comment>
<evidence type="ECO:0000256" key="9">
    <source>
        <dbReference type="ARBA" id="ARBA00022840"/>
    </source>
</evidence>
<dbReference type="InterPro" id="IPR036163">
    <property type="entry name" value="HMA_dom_sf"/>
</dbReference>
<dbReference type="Gene3D" id="3.40.50.1000">
    <property type="entry name" value="HAD superfamily/HAD-like"/>
    <property type="match status" value="1"/>
</dbReference>
<dbReference type="Pfam" id="PF00702">
    <property type="entry name" value="Hydrolase"/>
    <property type="match status" value="1"/>
</dbReference>
<dbReference type="InterPro" id="IPR036412">
    <property type="entry name" value="HAD-like_sf"/>
</dbReference>
<keyword evidence="14 15" id="KW-0472">Membrane</keyword>
<evidence type="ECO:0000256" key="10">
    <source>
        <dbReference type="ARBA" id="ARBA00022842"/>
    </source>
</evidence>
<dbReference type="NCBIfam" id="TIGR01511">
    <property type="entry name" value="ATPase-IB1_Cu"/>
    <property type="match status" value="1"/>
</dbReference>
<dbReference type="EMBL" id="JAWDID010000001">
    <property type="protein sequence ID" value="MDU0338413.1"/>
    <property type="molecule type" value="Genomic_DNA"/>
</dbReference>
<dbReference type="SUPFAM" id="SSF56784">
    <property type="entry name" value="HAD-like"/>
    <property type="match status" value="1"/>
</dbReference>
<evidence type="ECO:0000256" key="7">
    <source>
        <dbReference type="ARBA" id="ARBA00022723"/>
    </source>
</evidence>
<keyword evidence="8 15" id="KW-0547">Nucleotide-binding</keyword>
<keyword evidence="4 15" id="KW-1003">Cell membrane</keyword>
<feature type="transmembrane region" description="Helical" evidence="15">
    <location>
        <begin position="690"/>
        <end position="706"/>
    </location>
</feature>
<keyword evidence="5" id="KW-0597">Phosphoprotein</keyword>
<evidence type="ECO:0000256" key="5">
    <source>
        <dbReference type="ARBA" id="ARBA00022553"/>
    </source>
</evidence>
<evidence type="ECO:0000256" key="12">
    <source>
        <dbReference type="ARBA" id="ARBA00022989"/>
    </source>
</evidence>
<dbReference type="InterPro" id="IPR027256">
    <property type="entry name" value="P-typ_ATPase_IB"/>
</dbReference>
<dbReference type="PROSITE" id="PS00154">
    <property type="entry name" value="ATPASE_E1_E2"/>
    <property type="match status" value="1"/>
</dbReference>
<evidence type="ECO:0000256" key="11">
    <source>
        <dbReference type="ARBA" id="ARBA00022967"/>
    </source>
</evidence>
<dbReference type="PROSITE" id="PS01047">
    <property type="entry name" value="HMA_1"/>
    <property type="match status" value="1"/>
</dbReference>
<keyword evidence="7 15" id="KW-0479">Metal-binding</keyword>